<dbReference type="KEGG" id="fya:KMW28_23360"/>
<sequence>MKLFILILLFFLQLPSDLEVPTFELEVKHPGIKEGNQVIGIVENDQHQYSTNVASVICYTNQCKIITVTLEWDMYSDFKKLIIPKDQQLEKYVDGKAMDFDAADYRKLNEILRDPFSKLGGLTYEDLQVKEDDLDGYSGATREFITDKDVVVGATLSCFTLWHWVNNEKIKNELRNRTVHQFSEEDIRAVIQQPTDRTNHLLLDIFNQRAFDISDYFLYFLDHTDKVFADELKLILKQINYDQKIALLDATNKQQNRLLILNNLFDTETYHEEIIDKVKFDDFNEVNAFIDYLTTQEIYTEDITEKLLDKLSIPDVVISRSIYWYLKGNVLTKPQNKVLKRYERANKQYL</sequence>
<accession>A0AAX1NFD8</accession>
<evidence type="ECO:0000313" key="1">
    <source>
        <dbReference type="EMBL" id="QWG05362.1"/>
    </source>
</evidence>
<dbReference type="EMBL" id="CP076133">
    <property type="protein sequence ID" value="QWG05362.1"/>
    <property type="molecule type" value="Genomic_DNA"/>
</dbReference>
<evidence type="ECO:0000313" key="2">
    <source>
        <dbReference type="Proteomes" id="UP000678679"/>
    </source>
</evidence>
<reference evidence="1 2" key="1">
    <citation type="submission" date="2021-05" db="EMBL/GenBank/DDBJ databases">
        <title>Comparative genomic studies on the polysaccharide-degrading batcterial strains of the Flammeovirga genus.</title>
        <authorList>
            <person name="Zewei F."/>
            <person name="Zheng Z."/>
            <person name="Yu L."/>
            <person name="Ruyue G."/>
            <person name="Yanhong M."/>
            <person name="Yuanyuan C."/>
            <person name="Jingyan G."/>
            <person name="Wenjun H."/>
        </authorList>
    </citation>
    <scope>NUCLEOTIDE SEQUENCE [LARGE SCALE GENOMIC DNA]</scope>
    <source>
        <strain evidence="1 2">NBRC:100898</strain>
    </source>
</reference>
<dbReference type="AlphaFoldDB" id="A0AAX1NFD8"/>
<keyword evidence="2" id="KW-1185">Reference proteome</keyword>
<name>A0AAX1NFD8_9BACT</name>
<proteinExistence type="predicted"/>
<dbReference type="RefSeq" id="WP_169661981.1">
    <property type="nucleotide sequence ID" value="NZ_CP076133.1"/>
</dbReference>
<gene>
    <name evidence="1" type="ORF">KMW28_23360</name>
</gene>
<protein>
    <submittedName>
        <fullName evidence="1">Uncharacterized protein</fullName>
    </submittedName>
</protein>
<dbReference type="Proteomes" id="UP000678679">
    <property type="component" value="Chromosome 2"/>
</dbReference>
<organism evidence="1 2">
    <name type="scientific">Flammeovirga yaeyamensis</name>
    <dbReference type="NCBI Taxonomy" id="367791"/>
    <lineage>
        <taxon>Bacteria</taxon>
        <taxon>Pseudomonadati</taxon>
        <taxon>Bacteroidota</taxon>
        <taxon>Cytophagia</taxon>
        <taxon>Cytophagales</taxon>
        <taxon>Flammeovirgaceae</taxon>
        <taxon>Flammeovirga</taxon>
    </lineage>
</organism>